<name>A0A318ED96_9GAMM</name>
<sequence>MSARRRLSVFLIVKNEADRIDDCLASVCGWADQVVVLDSGSTDGTVEIARHRGATVHQTDWPGFSAQRNRALGLVDGEWVLSIDADERLTPALRDEIDAALSNPALDATLIKMPWRTYFCGRPLRFGRYTSPQGKLFRREGARYSTRPVHEQLLLPERRVLNLKSPLDHYSWRSYAHAQEKHLQYAVLLARHKHAQGERGSLAYASVRFFTDFLQQYVFRLGLLDGWRGFLMAVMLGQYAFHKYAALRSMREE</sequence>
<gene>
    <name evidence="3" type="ORF">C8D93_102342</name>
</gene>
<reference evidence="3 4" key="1">
    <citation type="submission" date="2018-04" db="EMBL/GenBank/DDBJ databases">
        <title>Genomic Encyclopedia of Type Strains, Phase IV (KMG-IV): sequencing the most valuable type-strain genomes for metagenomic binning, comparative biology and taxonomic classification.</title>
        <authorList>
            <person name="Goeker M."/>
        </authorList>
    </citation>
    <scope>NUCLEOTIDE SEQUENCE [LARGE SCALE GENOMIC DNA]</scope>
    <source>
        <strain evidence="3 4">DSM 104150</strain>
    </source>
</reference>
<organism evidence="3 4">
    <name type="scientific">Sinimarinibacterium flocculans</name>
    <dbReference type="NCBI Taxonomy" id="985250"/>
    <lineage>
        <taxon>Bacteria</taxon>
        <taxon>Pseudomonadati</taxon>
        <taxon>Pseudomonadota</taxon>
        <taxon>Gammaproteobacteria</taxon>
        <taxon>Nevskiales</taxon>
        <taxon>Nevskiaceae</taxon>
        <taxon>Sinimarinibacterium</taxon>
    </lineage>
</organism>
<dbReference type="OrthoDB" id="9815923at2"/>
<evidence type="ECO:0000313" key="3">
    <source>
        <dbReference type="EMBL" id="PXV70483.1"/>
    </source>
</evidence>
<dbReference type="SUPFAM" id="SSF53448">
    <property type="entry name" value="Nucleotide-diphospho-sugar transferases"/>
    <property type="match status" value="1"/>
</dbReference>
<dbReference type="GO" id="GO:0016740">
    <property type="term" value="F:transferase activity"/>
    <property type="evidence" value="ECO:0007669"/>
    <property type="project" value="UniProtKB-KW"/>
</dbReference>
<evidence type="ECO:0000259" key="2">
    <source>
        <dbReference type="Pfam" id="PF00535"/>
    </source>
</evidence>
<evidence type="ECO:0000256" key="1">
    <source>
        <dbReference type="ARBA" id="ARBA00038494"/>
    </source>
</evidence>
<dbReference type="Pfam" id="PF00535">
    <property type="entry name" value="Glycos_transf_2"/>
    <property type="match status" value="1"/>
</dbReference>
<dbReference type="AlphaFoldDB" id="A0A318ED96"/>
<dbReference type="InterPro" id="IPR001173">
    <property type="entry name" value="Glyco_trans_2-like"/>
</dbReference>
<dbReference type="Proteomes" id="UP000248330">
    <property type="component" value="Unassembled WGS sequence"/>
</dbReference>
<dbReference type="PANTHER" id="PTHR43630">
    <property type="entry name" value="POLY-BETA-1,6-N-ACETYL-D-GLUCOSAMINE SYNTHASE"/>
    <property type="match status" value="1"/>
</dbReference>
<dbReference type="Gene3D" id="3.90.550.10">
    <property type="entry name" value="Spore Coat Polysaccharide Biosynthesis Protein SpsA, Chain A"/>
    <property type="match status" value="1"/>
</dbReference>
<dbReference type="InterPro" id="IPR029044">
    <property type="entry name" value="Nucleotide-diphossugar_trans"/>
</dbReference>
<proteinExistence type="inferred from homology"/>
<evidence type="ECO:0000313" key="4">
    <source>
        <dbReference type="Proteomes" id="UP000248330"/>
    </source>
</evidence>
<keyword evidence="3" id="KW-0808">Transferase</keyword>
<comment type="caution">
    <text evidence="3">The sequence shown here is derived from an EMBL/GenBank/DDBJ whole genome shotgun (WGS) entry which is preliminary data.</text>
</comment>
<dbReference type="RefSeq" id="WP_110264140.1">
    <property type="nucleotide sequence ID" value="NZ_CAKZQT010000013.1"/>
</dbReference>
<accession>A0A318ED96</accession>
<dbReference type="CDD" id="cd02511">
    <property type="entry name" value="Beta4Glucosyltransferase"/>
    <property type="match status" value="1"/>
</dbReference>
<feature type="domain" description="Glycosyltransferase 2-like" evidence="2">
    <location>
        <begin position="8"/>
        <end position="126"/>
    </location>
</feature>
<protein>
    <submittedName>
        <fullName evidence="3">Glycosyltransferase involved in cell wall biosynthesis</fullName>
    </submittedName>
</protein>
<comment type="similarity">
    <text evidence="1">Belongs to the glycosyltransferase 2 family. WaaE/KdtX subfamily.</text>
</comment>
<dbReference type="PANTHER" id="PTHR43630:SF2">
    <property type="entry name" value="GLYCOSYLTRANSFERASE"/>
    <property type="match status" value="1"/>
</dbReference>
<dbReference type="EMBL" id="QICN01000002">
    <property type="protein sequence ID" value="PXV70483.1"/>
    <property type="molecule type" value="Genomic_DNA"/>
</dbReference>
<keyword evidence="4" id="KW-1185">Reference proteome</keyword>